<dbReference type="CDD" id="cd03255">
    <property type="entry name" value="ABC_MJ0796_LolCDE_FtsE"/>
    <property type="match status" value="1"/>
</dbReference>
<comment type="caution">
    <text evidence="5">The sequence shown here is derived from an EMBL/GenBank/DDBJ whole genome shotgun (WGS) entry which is preliminary data.</text>
</comment>
<dbReference type="PANTHER" id="PTHR24220:SF685">
    <property type="entry name" value="ABC TRANSPORTER RELATED"/>
    <property type="match status" value="1"/>
</dbReference>
<evidence type="ECO:0000259" key="4">
    <source>
        <dbReference type="PROSITE" id="PS50893"/>
    </source>
</evidence>
<dbReference type="FunFam" id="3.40.50.300:FF:000032">
    <property type="entry name" value="Export ABC transporter ATP-binding protein"/>
    <property type="match status" value="1"/>
</dbReference>
<sequence length="226" mass="24319">MIDADHILTARGLDKSFGRGPGRVDVLRGLDVTVRRGEFLAVMGPSGCGKSTLLHVLGLITPADGGELAVDGQAVGMGAAQRHALRRDVFGFVFQRFNLLGVLTAADNVAISLRARGLRADGRVDELFEAMGVADVARRKPSQMSMGQQQRVAVVRALAHRPKIVLADEPTGNLDSANSNALLDLFRRINRDHQQTIVMITHSAEAAAAADRVVHMKDGRILETSR</sequence>
<dbReference type="AlphaFoldDB" id="A0A0F9YGF1"/>
<protein>
    <recommendedName>
        <fullName evidence="4">ABC transporter domain-containing protein</fullName>
    </recommendedName>
</protein>
<dbReference type="GO" id="GO:0016887">
    <property type="term" value="F:ATP hydrolysis activity"/>
    <property type="evidence" value="ECO:0007669"/>
    <property type="project" value="InterPro"/>
</dbReference>
<keyword evidence="3" id="KW-0067">ATP-binding</keyword>
<dbReference type="EMBL" id="LAZR01000026">
    <property type="protein sequence ID" value="KKO03469.1"/>
    <property type="molecule type" value="Genomic_DNA"/>
</dbReference>
<accession>A0A0F9YGF1</accession>
<dbReference type="Gene3D" id="3.40.50.300">
    <property type="entry name" value="P-loop containing nucleotide triphosphate hydrolases"/>
    <property type="match status" value="1"/>
</dbReference>
<dbReference type="GO" id="GO:0005524">
    <property type="term" value="F:ATP binding"/>
    <property type="evidence" value="ECO:0007669"/>
    <property type="project" value="UniProtKB-KW"/>
</dbReference>
<dbReference type="GO" id="GO:0098796">
    <property type="term" value="C:membrane protein complex"/>
    <property type="evidence" value="ECO:0007669"/>
    <property type="project" value="UniProtKB-ARBA"/>
</dbReference>
<dbReference type="PROSITE" id="PS50893">
    <property type="entry name" value="ABC_TRANSPORTER_2"/>
    <property type="match status" value="1"/>
</dbReference>
<dbReference type="SUPFAM" id="SSF52540">
    <property type="entry name" value="P-loop containing nucleoside triphosphate hydrolases"/>
    <property type="match status" value="1"/>
</dbReference>
<keyword evidence="2" id="KW-0547">Nucleotide-binding</keyword>
<dbReference type="GO" id="GO:0005886">
    <property type="term" value="C:plasma membrane"/>
    <property type="evidence" value="ECO:0007669"/>
    <property type="project" value="TreeGrafter"/>
</dbReference>
<dbReference type="Pfam" id="PF00005">
    <property type="entry name" value="ABC_tran"/>
    <property type="match status" value="1"/>
</dbReference>
<reference evidence="5" key="1">
    <citation type="journal article" date="2015" name="Nature">
        <title>Complex archaea that bridge the gap between prokaryotes and eukaryotes.</title>
        <authorList>
            <person name="Spang A."/>
            <person name="Saw J.H."/>
            <person name="Jorgensen S.L."/>
            <person name="Zaremba-Niedzwiedzka K."/>
            <person name="Martijn J."/>
            <person name="Lind A.E."/>
            <person name="van Eijk R."/>
            <person name="Schleper C."/>
            <person name="Guy L."/>
            <person name="Ettema T.J."/>
        </authorList>
    </citation>
    <scope>NUCLEOTIDE SEQUENCE</scope>
</reference>
<dbReference type="InterPro" id="IPR027417">
    <property type="entry name" value="P-loop_NTPase"/>
</dbReference>
<evidence type="ECO:0000256" key="1">
    <source>
        <dbReference type="ARBA" id="ARBA00022448"/>
    </source>
</evidence>
<gene>
    <name evidence="5" type="ORF">LCGC14_0093930</name>
</gene>
<dbReference type="InterPro" id="IPR003593">
    <property type="entry name" value="AAA+_ATPase"/>
</dbReference>
<evidence type="ECO:0000256" key="2">
    <source>
        <dbReference type="ARBA" id="ARBA00022741"/>
    </source>
</evidence>
<dbReference type="PANTHER" id="PTHR24220">
    <property type="entry name" value="IMPORT ATP-BINDING PROTEIN"/>
    <property type="match status" value="1"/>
</dbReference>
<organism evidence="5">
    <name type="scientific">marine sediment metagenome</name>
    <dbReference type="NCBI Taxonomy" id="412755"/>
    <lineage>
        <taxon>unclassified sequences</taxon>
        <taxon>metagenomes</taxon>
        <taxon>ecological metagenomes</taxon>
    </lineage>
</organism>
<keyword evidence="1" id="KW-0813">Transport</keyword>
<evidence type="ECO:0000256" key="3">
    <source>
        <dbReference type="ARBA" id="ARBA00022840"/>
    </source>
</evidence>
<evidence type="ECO:0000313" key="5">
    <source>
        <dbReference type="EMBL" id="KKO03469.1"/>
    </source>
</evidence>
<dbReference type="InterPro" id="IPR017911">
    <property type="entry name" value="MacB-like_ATP-bd"/>
</dbReference>
<feature type="domain" description="ABC transporter" evidence="4">
    <location>
        <begin position="8"/>
        <end position="226"/>
    </location>
</feature>
<name>A0A0F9YGF1_9ZZZZ</name>
<dbReference type="InterPro" id="IPR015854">
    <property type="entry name" value="ABC_transpr_LolD-like"/>
</dbReference>
<dbReference type="SMART" id="SM00382">
    <property type="entry name" value="AAA"/>
    <property type="match status" value="1"/>
</dbReference>
<proteinExistence type="predicted"/>
<dbReference type="GO" id="GO:0022857">
    <property type="term" value="F:transmembrane transporter activity"/>
    <property type="evidence" value="ECO:0007669"/>
    <property type="project" value="TreeGrafter"/>
</dbReference>
<dbReference type="InterPro" id="IPR003439">
    <property type="entry name" value="ABC_transporter-like_ATP-bd"/>
</dbReference>